<feature type="region of interest" description="Disordered" evidence="1">
    <location>
        <begin position="159"/>
        <end position="189"/>
    </location>
</feature>
<reference evidence="3 4" key="1">
    <citation type="submission" date="2015-07" db="EMBL/GenBank/DDBJ databases">
        <authorList>
            <person name="Ju K.-S."/>
            <person name="Doroghazi J.R."/>
            <person name="Metcalf W.W."/>
        </authorList>
    </citation>
    <scope>NUCLEOTIDE SEQUENCE [LARGE SCALE GENOMIC DNA]</scope>
    <source>
        <strain evidence="3 4">NRRL B-3589</strain>
    </source>
</reference>
<feature type="non-terminal residue" evidence="3">
    <location>
        <position position="189"/>
    </location>
</feature>
<feature type="domain" description="eCIS core" evidence="2">
    <location>
        <begin position="88"/>
        <end position="159"/>
    </location>
</feature>
<keyword evidence="4" id="KW-1185">Reference proteome</keyword>
<dbReference type="Proteomes" id="UP000037020">
    <property type="component" value="Unassembled WGS sequence"/>
</dbReference>
<accession>A0ABR5IRV8</accession>
<dbReference type="InterPro" id="IPR025295">
    <property type="entry name" value="eCIS_core_dom"/>
</dbReference>
<comment type="caution">
    <text evidence="3">The sequence shown here is derived from an EMBL/GenBank/DDBJ whole genome shotgun (WGS) entry which is preliminary data.</text>
</comment>
<evidence type="ECO:0000256" key="1">
    <source>
        <dbReference type="SAM" id="MobiDB-lite"/>
    </source>
</evidence>
<proteinExistence type="predicted"/>
<evidence type="ECO:0000313" key="4">
    <source>
        <dbReference type="Proteomes" id="UP000037020"/>
    </source>
</evidence>
<evidence type="ECO:0000313" key="3">
    <source>
        <dbReference type="EMBL" id="KOG48489.1"/>
    </source>
</evidence>
<sequence>MRSQSEKADAGTPGANRRSPARSAADLRPLTAAEVTSIQRLAASGTVARSSEREQHVHGAGCGHGGDDGGAAAQSELLNAAMSSSSRPLSGGLRAEADSFYQNDFSAARVHDNPVAQRATEAMGAQAMTVGSHVFLGRGAAGNKAVMGHELGHVDKNLRGIRETGNDNGAGVSVTDPRQSSERTAEADG</sequence>
<protein>
    <recommendedName>
        <fullName evidence="2">eCIS core domain-containing protein</fullName>
    </recommendedName>
</protein>
<dbReference type="EMBL" id="LGUT01004478">
    <property type="protein sequence ID" value="KOG48489.1"/>
    <property type="molecule type" value="Genomic_DNA"/>
</dbReference>
<feature type="compositionally biased region" description="Basic and acidic residues" evidence="1">
    <location>
        <begin position="179"/>
        <end position="189"/>
    </location>
</feature>
<feature type="region of interest" description="Disordered" evidence="1">
    <location>
        <begin position="1"/>
        <end position="71"/>
    </location>
</feature>
<dbReference type="Pfam" id="PF13699">
    <property type="entry name" value="eCIS_core"/>
    <property type="match status" value="1"/>
</dbReference>
<organism evidence="3 4">
    <name type="scientific">Streptomyces varsoviensis</name>
    <dbReference type="NCBI Taxonomy" id="67373"/>
    <lineage>
        <taxon>Bacteria</taxon>
        <taxon>Bacillati</taxon>
        <taxon>Actinomycetota</taxon>
        <taxon>Actinomycetes</taxon>
        <taxon>Kitasatosporales</taxon>
        <taxon>Streptomycetaceae</taxon>
        <taxon>Streptomyces</taxon>
    </lineage>
</organism>
<gene>
    <name evidence="3" type="ORF">ADK38_45350</name>
</gene>
<evidence type="ECO:0000259" key="2">
    <source>
        <dbReference type="Pfam" id="PF13699"/>
    </source>
</evidence>
<name>A0ABR5IRV8_9ACTN</name>